<name>A0A7W4TP48_KINRA</name>
<keyword evidence="3 5" id="KW-0732">Signal</keyword>
<proteinExistence type="inferred from homology"/>
<evidence type="ECO:0000313" key="7">
    <source>
        <dbReference type="Proteomes" id="UP000533269"/>
    </source>
</evidence>
<dbReference type="InterPro" id="IPR005950">
    <property type="entry name" value="ModA"/>
</dbReference>
<reference evidence="6 7" key="1">
    <citation type="submission" date="2020-08" db="EMBL/GenBank/DDBJ databases">
        <title>The Agave Microbiome: Exploring the role of microbial communities in plant adaptations to desert environments.</title>
        <authorList>
            <person name="Partida-Martinez L.P."/>
        </authorList>
    </citation>
    <scope>NUCLEOTIDE SEQUENCE [LARGE SCALE GENOMIC DNA]</scope>
    <source>
        <strain evidence="6 7">AS2.23</strain>
    </source>
</reference>
<dbReference type="GO" id="GO:0046872">
    <property type="term" value="F:metal ion binding"/>
    <property type="evidence" value="ECO:0007669"/>
    <property type="project" value="UniProtKB-KW"/>
</dbReference>
<reference evidence="6 7" key="2">
    <citation type="submission" date="2020-08" db="EMBL/GenBank/DDBJ databases">
        <authorList>
            <person name="Partida-Martinez L."/>
            <person name="Huntemann M."/>
            <person name="Clum A."/>
            <person name="Wang J."/>
            <person name="Palaniappan K."/>
            <person name="Ritter S."/>
            <person name="Chen I.-M."/>
            <person name="Stamatis D."/>
            <person name="Reddy T."/>
            <person name="O'Malley R."/>
            <person name="Daum C."/>
            <person name="Shapiro N."/>
            <person name="Ivanova N."/>
            <person name="Kyrpides N."/>
            <person name="Woyke T."/>
        </authorList>
    </citation>
    <scope>NUCLEOTIDE SEQUENCE [LARGE SCALE GENOMIC DNA]</scope>
    <source>
        <strain evidence="6 7">AS2.23</strain>
    </source>
</reference>
<dbReference type="GO" id="GO:0030973">
    <property type="term" value="F:molybdate ion binding"/>
    <property type="evidence" value="ECO:0007669"/>
    <property type="project" value="TreeGrafter"/>
</dbReference>
<dbReference type="AlphaFoldDB" id="A0A7W4TP48"/>
<feature type="signal peptide" evidence="5">
    <location>
        <begin position="1"/>
        <end position="28"/>
    </location>
</feature>
<dbReference type="InterPro" id="IPR050682">
    <property type="entry name" value="ModA/WtpA"/>
</dbReference>
<dbReference type="RefSeq" id="WP_183392288.1">
    <property type="nucleotide sequence ID" value="NZ_JACHVY010000003.1"/>
</dbReference>
<evidence type="ECO:0000256" key="2">
    <source>
        <dbReference type="ARBA" id="ARBA00022723"/>
    </source>
</evidence>
<feature type="binding site" evidence="4">
    <location>
        <position position="74"/>
    </location>
    <ligand>
        <name>molybdate</name>
        <dbReference type="ChEBI" id="CHEBI:36264"/>
    </ligand>
</feature>
<dbReference type="PIRSF" id="PIRSF004846">
    <property type="entry name" value="ModA"/>
    <property type="match status" value="1"/>
</dbReference>
<feature type="chain" id="PRO_5030781096" evidence="5">
    <location>
        <begin position="29"/>
        <end position="259"/>
    </location>
</feature>
<feature type="binding site" evidence="4">
    <location>
        <position position="195"/>
    </location>
    <ligand>
        <name>molybdate</name>
        <dbReference type="ChEBI" id="CHEBI:36264"/>
    </ligand>
</feature>
<evidence type="ECO:0000313" key="6">
    <source>
        <dbReference type="EMBL" id="MBB2902525.1"/>
    </source>
</evidence>
<dbReference type="Proteomes" id="UP000533269">
    <property type="component" value="Unassembled WGS sequence"/>
</dbReference>
<dbReference type="PANTHER" id="PTHR30632">
    <property type="entry name" value="MOLYBDATE-BINDING PERIPLASMIC PROTEIN"/>
    <property type="match status" value="1"/>
</dbReference>
<feature type="binding site" evidence="4">
    <location>
        <position position="177"/>
    </location>
    <ligand>
        <name>molybdate</name>
        <dbReference type="ChEBI" id="CHEBI:36264"/>
    </ligand>
</feature>
<dbReference type="NCBIfam" id="TIGR01256">
    <property type="entry name" value="modA"/>
    <property type="match status" value="1"/>
</dbReference>
<sequence length="259" mass="25089">MRPPARRAAVLLAAAALLPACGPGGGAAATPDGAAGRTLTVFAAASLQGTFPAIGERFEAANPGVDVRFGFAGSADLATQITEGAPADVFAAADEATMTALEDRSLTAGDPVDFATNALRIATPAGNPAGVASFADLAAPGVDVVVCAPQVPCGAATRALEARSGVTLSPVSEESSVSGVLAKVTSGEADAGLVYVTDVLAAGDRVTGIEVPGAADAANTYPVAALREAADPALAAAFVAFVAGAEAQDVLRGAGFGAA</sequence>
<evidence type="ECO:0000256" key="1">
    <source>
        <dbReference type="ARBA" id="ARBA00009175"/>
    </source>
</evidence>
<dbReference type="PANTHER" id="PTHR30632:SF0">
    <property type="entry name" value="SULFATE-BINDING PROTEIN"/>
    <property type="match status" value="1"/>
</dbReference>
<dbReference type="Pfam" id="PF13531">
    <property type="entry name" value="SBP_bac_11"/>
    <property type="match status" value="1"/>
</dbReference>
<feature type="binding site" evidence="4">
    <location>
        <position position="46"/>
    </location>
    <ligand>
        <name>molybdate</name>
        <dbReference type="ChEBI" id="CHEBI:36264"/>
    </ligand>
</feature>
<comment type="caution">
    <text evidence="6">The sequence shown here is derived from an EMBL/GenBank/DDBJ whole genome shotgun (WGS) entry which is preliminary data.</text>
</comment>
<keyword evidence="4" id="KW-0500">Molybdenum</keyword>
<keyword evidence="2 4" id="KW-0479">Metal-binding</keyword>
<comment type="similarity">
    <text evidence="1">Belongs to the bacterial solute-binding protein ModA family.</text>
</comment>
<gene>
    <name evidence="6" type="ORF">FHR75_003356</name>
</gene>
<evidence type="ECO:0000256" key="3">
    <source>
        <dbReference type="ARBA" id="ARBA00022729"/>
    </source>
</evidence>
<dbReference type="GO" id="GO:0015689">
    <property type="term" value="P:molybdate ion transport"/>
    <property type="evidence" value="ECO:0007669"/>
    <property type="project" value="InterPro"/>
</dbReference>
<dbReference type="EMBL" id="JACHVY010000003">
    <property type="protein sequence ID" value="MBB2902525.1"/>
    <property type="molecule type" value="Genomic_DNA"/>
</dbReference>
<protein>
    <submittedName>
        <fullName evidence="6">Molybdate transport system substrate-binding protein</fullName>
    </submittedName>
</protein>
<dbReference type="SUPFAM" id="SSF53850">
    <property type="entry name" value="Periplasmic binding protein-like II"/>
    <property type="match status" value="1"/>
</dbReference>
<evidence type="ECO:0000256" key="5">
    <source>
        <dbReference type="SAM" id="SignalP"/>
    </source>
</evidence>
<evidence type="ECO:0000256" key="4">
    <source>
        <dbReference type="PIRSR" id="PIRSR004846-1"/>
    </source>
</evidence>
<accession>A0A7W4TP48</accession>
<organism evidence="6 7">
    <name type="scientific">Kineococcus radiotolerans</name>
    <dbReference type="NCBI Taxonomy" id="131568"/>
    <lineage>
        <taxon>Bacteria</taxon>
        <taxon>Bacillati</taxon>
        <taxon>Actinomycetota</taxon>
        <taxon>Actinomycetes</taxon>
        <taxon>Kineosporiales</taxon>
        <taxon>Kineosporiaceae</taxon>
        <taxon>Kineococcus</taxon>
    </lineage>
</organism>
<dbReference type="Gene3D" id="3.40.190.10">
    <property type="entry name" value="Periplasmic binding protein-like II"/>
    <property type="match status" value="2"/>
</dbReference>